<name>A0AAX6G5E0_IRIPA</name>
<dbReference type="InterPro" id="IPR036426">
    <property type="entry name" value="Bulb-type_lectin_dom_sf"/>
</dbReference>
<dbReference type="EMBL" id="JANAVB010032419">
    <property type="protein sequence ID" value="KAJ6810467.1"/>
    <property type="molecule type" value="Genomic_DNA"/>
</dbReference>
<evidence type="ECO:0000313" key="6">
    <source>
        <dbReference type="EMBL" id="KAJ6823381.1"/>
    </source>
</evidence>
<dbReference type="SMART" id="SM00108">
    <property type="entry name" value="B_lectin"/>
    <property type="match status" value="2"/>
</dbReference>
<comment type="caution">
    <text evidence="6">The sequence shown here is derived from an EMBL/GenBank/DDBJ whole genome shotgun (WGS) entry which is preliminary data.</text>
</comment>
<evidence type="ECO:0000313" key="3">
    <source>
        <dbReference type="EMBL" id="KAJ6810465.1"/>
    </source>
</evidence>
<reference evidence="6" key="2">
    <citation type="submission" date="2023-04" db="EMBL/GenBank/DDBJ databases">
        <authorList>
            <person name="Bruccoleri R.E."/>
            <person name="Oakeley E.J."/>
            <person name="Faust A.-M."/>
            <person name="Dessus-Babus S."/>
            <person name="Altorfer M."/>
            <person name="Burckhardt D."/>
            <person name="Oertli M."/>
            <person name="Naumann U."/>
            <person name="Petersen F."/>
            <person name="Wong J."/>
        </authorList>
    </citation>
    <scope>NUCLEOTIDE SEQUENCE</scope>
    <source>
        <strain evidence="6">GSM-AAB239-AS_SAM_17_03QT</strain>
        <tissue evidence="6">Leaf</tissue>
    </source>
</reference>
<organism evidence="6 8">
    <name type="scientific">Iris pallida</name>
    <name type="common">Sweet iris</name>
    <dbReference type="NCBI Taxonomy" id="29817"/>
    <lineage>
        <taxon>Eukaryota</taxon>
        <taxon>Viridiplantae</taxon>
        <taxon>Streptophyta</taxon>
        <taxon>Embryophyta</taxon>
        <taxon>Tracheophyta</taxon>
        <taxon>Spermatophyta</taxon>
        <taxon>Magnoliopsida</taxon>
        <taxon>Liliopsida</taxon>
        <taxon>Asparagales</taxon>
        <taxon>Iridaceae</taxon>
        <taxon>Iridoideae</taxon>
        <taxon>Irideae</taxon>
        <taxon>Iris</taxon>
    </lineage>
</organism>
<dbReference type="EMBL" id="JANAVB010032419">
    <property type="protein sequence ID" value="KAJ6810466.1"/>
    <property type="molecule type" value="Genomic_DNA"/>
</dbReference>
<feature type="signal peptide" evidence="1">
    <location>
        <begin position="1"/>
        <end position="30"/>
    </location>
</feature>
<evidence type="ECO:0000313" key="7">
    <source>
        <dbReference type="EMBL" id="KAJ6828427.1"/>
    </source>
</evidence>
<keyword evidence="1" id="KW-0732">Signal</keyword>
<dbReference type="GO" id="GO:0051707">
    <property type="term" value="P:response to other organism"/>
    <property type="evidence" value="ECO:0007669"/>
    <property type="project" value="UniProtKB-ARBA"/>
</dbReference>
<dbReference type="Proteomes" id="UP001140949">
    <property type="component" value="Unassembled WGS sequence"/>
</dbReference>
<evidence type="ECO:0000256" key="1">
    <source>
        <dbReference type="SAM" id="SignalP"/>
    </source>
</evidence>
<dbReference type="AlphaFoldDB" id="A0AAX6G5E0"/>
<feature type="domain" description="Bulb-type lectin" evidence="2">
    <location>
        <begin position="33"/>
        <end position="142"/>
    </location>
</feature>
<feature type="domain" description="Bulb-type lectin" evidence="2">
    <location>
        <begin position="164"/>
        <end position="274"/>
    </location>
</feature>
<evidence type="ECO:0000259" key="2">
    <source>
        <dbReference type="PROSITE" id="PS50927"/>
    </source>
</evidence>
<accession>A0AAX6G5E0</accession>
<dbReference type="PROSITE" id="PS50927">
    <property type="entry name" value="BULB_LECTIN"/>
    <property type="match status" value="2"/>
</dbReference>
<dbReference type="EMBL" id="JANAVB010032419">
    <property type="protein sequence ID" value="KAJ6810465.1"/>
    <property type="molecule type" value="Genomic_DNA"/>
</dbReference>
<protein>
    <submittedName>
        <fullName evidence="6">Mannose-specific lectin 3-like</fullName>
    </submittedName>
</protein>
<feature type="chain" id="PRO_5044718778" evidence="1">
    <location>
        <begin position="31"/>
        <end position="282"/>
    </location>
</feature>
<evidence type="ECO:0000313" key="8">
    <source>
        <dbReference type="Proteomes" id="UP001140949"/>
    </source>
</evidence>
<gene>
    <name evidence="3" type="ORF">M6B38_156445</name>
    <name evidence="4" type="ORF">M6B38_156450</name>
    <name evidence="5" type="ORF">M6B38_156455</name>
    <name evidence="7" type="ORF">M6B38_363440</name>
    <name evidence="6" type="ORF">M6B38_383750</name>
</gene>
<dbReference type="InterPro" id="IPR001480">
    <property type="entry name" value="Bulb-type_lectin_dom"/>
</dbReference>
<dbReference type="EMBL" id="JANAVB010019357">
    <property type="protein sequence ID" value="KAJ6828427.1"/>
    <property type="molecule type" value="Genomic_DNA"/>
</dbReference>
<sequence>MAVVISPSSTFLILSSVLLSTLFSPPLAFAQENNALLTGGVLATDRQLSYLEFSFVMQDDCNLVLYNKGSGFTSNTHRRGVDCSLTLNDLGQLVIRTSNNQTVWTSPVSATARRGSYAAVLRPDGQVAVYGPALWWTPALRSNASAAADADANGLRLAKVPMVKNVLFSSQILYDNAELASRDYTFVMQNDCNLALVKAAQGVKWQSGTSGNGHNCFVRLDHQGQLAVLDDQYNTLWTSNPAGSARGDYVLLLQINGQAVVYGPVVWSTSSAVHLHALVQES</sequence>
<proteinExistence type="predicted"/>
<dbReference type="EMBL" id="JANAVB010022997">
    <property type="protein sequence ID" value="KAJ6823381.1"/>
    <property type="molecule type" value="Genomic_DNA"/>
</dbReference>
<dbReference type="Gene3D" id="2.90.10.10">
    <property type="entry name" value="Bulb-type lectin domain"/>
    <property type="match status" value="2"/>
</dbReference>
<reference evidence="6" key="1">
    <citation type="journal article" date="2023" name="GigaByte">
        <title>Genome assembly of the bearded iris, Iris pallida Lam.</title>
        <authorList>
            <person name="Bruccoleri R.E."/>
            <person name="Oakeley E.J."/>
            <person name="Faust A.M.E."/>
            <person name="Altorfer M."/>
            <person name="Dessus-Babus S."/>
            <person name="Burckhardt D."/>
            <person name="Oertli M."/>
            <person name="Naumann U."/>
            <person name="Petersen F."/>
            <person name="Wong J."/>
        </authorList>
    </citation>
    <scope>NUCLEOTIDE SEQUENCE</scope>
    <source>
        <strain evidence="6">GSM-AAB239-AS_SAM_17_03QT</strain>
    </source>
</reference>
<keyword evidence="8" id="KW-1185">Reference proteome</keyword>
<dbReference type="SUPFAM" id="SSF51110">
    <property type="entry name" value="alpha-D-mannose-specific plant lectins"/>
    <property type="match status" value="2"/>
</dbReference>
<evidence type="ECO:0000313" key="4">
    <source>
        <dbReference type="EMBL" id="KAJ6810466.1"/>
    </source>
</evidence>
<evidence type="ECO:0000313" key="5">
    <source>
        <dbReference type="EMBL" id="KAJ6810467.1"/>
    </source>
</evidence>